<evidence type="ECO:0000256" key="1">
    <source>
        <dbReference type="ARBA" id="ARBA00022679"/>
    </source>
</evidence>
<dbReference type="CDD" id="cd03794">
    <property type="entry name" value="GT4_WbuB-like"/>
    <property type="match status" value="1"/>
</dbReference>
<dbReference type="Proteomes" id="UP000184225">
    <property type="component" value="Unassembled WGS sequence"/>
</dbReference>
<keyword evidence="3" id="KW-1185">Reference proteome</keyword>
<protein>
    <recommendedName>
        <fullName evidence="4">Glycosyltransferase Family 4</fullName>
    </recommendedName>
</protein>
<evidence type="ECO:0000313" key="2">
    <source>
        <dbReference type="EMBL" id="SHI52463.1"/>
    </source>
</evidence>
<evidence type="ECO:0000313" key="3">
    <source>
        <dbReference type="Proteomes" id="UP000184225"/>
    </source>
</evidence>
<name>A0A1M6BV26_9FLAO</name>
<dbReference type="PANTHER" id="PTHR46401">
    <property type="entry name" value="GLYCOSYLTRANSFERASE WBBK-RELATED"/>
    <property type="match status" value="1"/>
</dbReference>
<accession>A0A1M6BV26</accession>
<dbReference type="PANTHER" id="PTHR46401:SF2">
    <property type="entry name" value="GLYCOSYLTRANSFERASE WBBK-RELATED"/>
    <property type="match status" value="1"/>
</dbReference>
<sequence length="430" mass="49491">MKKVLIVTYYWPPAGGPGVQRWLKFVKYLKNFGVDPIVYIPENPHYPIVDNSLVNEVAKDVTVIKQPILEPYQWASIFSKKNTETISSGIIQEKKQQGLLQKIMLWVRGNLFIPDARKFWIKPSVKFLSNYIEKNAIDTLITTGPPHSLHIIGLKLKAKTNVKWIADFRDPWTTIGYHHQLKLTKNSQQKHKLLESEVLNKANHIITTSYTTKKDFSEITTKPITVITNGFDGDIVERKTLDNTFSLAHIGSLLSERNPENLWLALKELITENKEFSEDFQLVFVGKVSEQVLNSVFNYGLKDYLTNVGYVSYQESVQYKEKSQVLLLLEIDKPEMNGIIPGKLFEYLQAKRPILAIGPNKWDAARIIKETNSGKYFNYSSKEKIKTQILKWYKAYQSNELQVDSSSEKIEKFSRKKLTKSLATIINQLS</sequence>
<proteinExistence type="predicted"/>
<dbReference type="Gene3D" id="3.40.50.2000">
    <property type="entry name" value="Glycogen Phosphorylase B"/>
    <property type="match status" value="2"/>
</dbReference>
<dbReference type="OrthoDB" id="9794575at2"/>
<dbReference type="EMBL" id="FQYY01000002">
    <property type="protein sequence ID" value="SHI52463.1"/>
    <property type="molecule type" value="Genomic_DNA"/>
</dbReference>
<reference evidence="2 3" key="1">
    <citation type="submission" date="2016-11" db="EMBL/GenBank/DDBJ databases">
        <authorList>
            <person name="Jaros S."/>
            <person name="Januszkiewicz K."/>
            <person name="Wedrychowicz H."/>
        </authorList>
    </citation>
    <scope>NUCLEOTIDE SEQUENCE [LARGE SCALE GENOMIC DNA]</scope>
    <source>
        <strain evidence="2 3">DSM 21425</strain>
    </source>
</reference>
<organism evidence="2 3">
    <name type="scientific">Mesonia phycicola</name>
    <dbReference type="NCBI Taxonomy" id="579105"/>
    <lineage>
        <taxon>Bacteria</taxon>
        <taxon>Pseudomonadati</taxon>
        <taxon>Bacteroidota</taxon>
        <taxon>Flavobacteriia</taxon>
        <taxon>Flavobacteriales</taxon>
        <taxon>Flavobacteriaceae</taxon>
        <taxon>Mesonia</taxon>
    </lineage>
</organism>
<evidence type="ECO:0008006" key="4">
    <source>
        <dbReference type="Google" id="ProtNLM"/>
    </source>
</evidence>
<dbReference type="STRING" id="579105.SAMN04488096_102230"/>
<dbReference type="GO" id="GO:0016757">
    <property type="term" value="F:glycosyltransferase activity"/>
    <property type="evidence" value="ECO:0007669"/>
    <property type="project" value="TreeGrafter"/>
</dbReference>
<gene>
    <name evidence="2" type="ORF">SAMN04488096_102230</name>
</gene>
<dbReference type="GO" id="GO:0009103">
    <property type="term" value="P:lipopolysaccharide biosynthetic process"/>
    <property type="evidence" value="ECO:0007669"/>
    <property type="project" value="TreeGrafter"/>
</dbReference>
<keyword evidence="1" id="KW-0808">Transferase</keyword>
<dbReference type="AlphaFoldDB" id="A0A1M6BV26"/>
<dbReference type="SUPFAM" id="SSF53756">
    <property type="entry name" value="UDP-Glycosyltransferase/glycogen phosphorylase"/>
    <property type="match status" value="1"/>
</dbReference>